<feature type="domain" description="DUF112" evidence="2">
    <location>
        <begin position="17"/>
        <end position="438"/>
    </location>
</feature>
<name>U2YQ69_9RHOB</name>
<evidence type="ECO:0000259" key="2">
    <source>
        <dbReference type="Pfam" id="PF01970"/>
    </source>
</evidence>
<sequence length="499" mass="51724">MDNFIQAMTLVASWEVLAAIGLGAVFGLFVGATPGLSATMAAALLVPLTFPLSPVAAIGAIVACTAMSIFAGDIPAAFLRIPGTPASAAYMNELQAMSERGEMAKGLGNSMFAAVVGGLVGTAVLILVAPQLANFALSFSSYEYFWLALLGLSCATLVAGADKLKGAVSLALGVFVTLIGLDVVTGTPRYTFGLVDLQAGISLIAVLIGAFAIAEIMRSSQSGIRKQVDLPRIGAGAIVKGQGGTLWRHKVPLARGSFLGTVIGALPGAGPDIAAWIAYAISMRFSRNPEKYGRGSSEAVIGAGSANNAALAGAYVPALVFGIPGDSITAIVIGVLLIKGLQPGPLVFVTSPDLINAIYIVFILANLLILPLGIVAIMAARRVLSVRAGFLYPAILLLCIIGTFATNNALFDLWTLCAIGVLVWIMNANDYPAAPFVLGVVLGAIVEQNFMTSMLMSDGRLTAFFTRPIAAVLGIITLTVWLLPPVLALRRLVRRHKTA</sequence>
<evidence type="ECO:0000256" key="1">
    <source>
        <dbReference type="SAM" id="Phobius"/>
    </source>
</evidence>
<feature type="transmembrane region" description="Helical" evidence="1">
    <location>
        <begin position="358"/>
        <end position="379"/>
    </location>
</feature>
<comment type="caution">
    <text evidence="3">The sequence shown here is derived from an EMBL/GenBank/DDBJ whole genome shotgun (WGS) entry which is preliminary data.</text>
</comment>
<dbReference type="Pfam" id="PF01970">
    <property type="entry name" value="TctA"/>
    <property type="match status" value="1"/>
</dbReference>
<organism evidence="3 4">
    <name type="scientific">Limimaricola cinnabarinus LL-001</name>
    <dbReference type="NCBI Taxonomy" id="1337093"/>
    <lineage>
        <taxon>Bacteria</taxon>
        <taxon>Pseudomonadati</taxon>
        <taxon>Pseudomonadota</taxon>
        <taxon>Alphaproteobacteria</taxon>
        <taxon>Rhodobacterales</taxon>
        <taxon>Paracoccaceae</taxon>
        <taxon>Limimaricola</taxon>
    </lineage>
</organism>
<dbReference type="EMBL" id="BATB01000105">
    <property type="protein sequence ID" value="GAD57561.1"/>
    <property type="molecule type" value="Genomic_DNA"/>
</dbReference>
<reference evidence="3" key="1">
    <citation type="journal article" date="2013" name="Genome Announc.">
        <title>Draft Genome Sequence of Loktanella cinnabarina LL-001T, Isolated from Deep-Sea Floor Sediment.</title>
        <authorList>
            <person name="Nishi S."/>
            <person name="Tsubouchi T."/>
            <person name="Takaki Y."/>
            <person name="Koyanagi R."/>
            <person name="Satoh N."/>
            <person name="Maruyama T."/>
            <person name="Hatada Y."/>
        </authorList>
    </citation>
    <scope>NUCLEOTIDE SEQUENCE [LARGE SCALE GENOMIC DNA]</scope>
    <source>
        <strain evidence="3">LL-001</strain>
    </source>
</reference>
<keyword evidence="1" id="KW-0472">Membrane</keyword>
<feature type="transmembrane region" description="Helical" evidence="1">
    <location>
        <begin position="168"/>
        <end position="185"/>
    </location>
</feature>
<feature type="transmembrane region" description="Helical" evidence="1">
    <location>
        <begin position="386"/>
        <end position="405"/>
    </location>
</feature>
<keyword evidence="1" id="KW-1133">Transmembrane helix</keyword>
<evidence type="ECO:0000313" key="4">
    <source>
        <dbReference type="Proteomes" id="UP000016566"/>
    </source>
</evidence>
<dbReference type="InterPro" id="IPR002823">
    <property type="entry name" value="DUF112_TM"/>
</dbReference>
<feature type="transmembrane region" description="Helical" evidence="1">
    <location>
        <begin position="12"/>
        <end position="32"/>
    </location>
</feature>
<feature type="transmembrane region" description="Helical" evidence="1">
    <location>
        <begin position="110"/>
        <end position="132"/>
    </location>
</feature>
<gene>
    <name evidence="3" type="ORF">MBELCI_3613</name>
</gene>
<accession>U2YQ69</accession>
<evidence type="ECO:0000313" key="3">
    <source>
        <dbReference type="EMBL" id="GAD57561.1"/>
    </source>
</evidence>
<dbReference type="STRING" id="1337093.MBELCI_3613"/>
<keyword evidence="4" id="KW-1185">Reference proteome</keyword>
<feature type="transmembrane region" description="Helical" evidence="1">
    <location>
        <begin position="197"/>
        <end position="217"/>
    </location>
</feature>
<proteinExistence type="predicted"/>
<feature type="transmembrane region" description="Helical" evidence="1">
    <location>
        <begin position="469"/>
        <end position="489"/>
    </location>
</feature>
<dbReference type="PANTHER" id="PTHR35342:SF5">
    <property type="entry name" value="TRICARBOXYLIC TRANSPORT PROTEIN"/>
    <property type="match status" value="1"/>
</dbReference>
<feature type="transmembrane region" description="Helical" evidence="1">
    <location>
        <begin position="144"/>
        <end position="161"/>
    </location>
</feature>
<dbReference type="eggNOG" id="COG3333">
    <property type="taxonomic scope" value="Bacteria"/>
</dbReference>
<dbReference type="Proteomes" id="UP000016566">
    <property type="component" value="Unassembled WGS sequence"/>
</dbReference>
<feature type="transmembrane region" description="Helical" evidence="1">
    <location>
        <begin position="52"/>
        <end position="71"/>
    </location>
</feature>
<dbReference type="AlphaFoldDB" id="U2YQ69"/>
<feature type="transmembrane region" description="Helical" evidence="1">
    <location>
        <begin position="436"/>
        <end position="457"/>
    </location>
</feature>
<keyword evidence="1" id="KW-0812">Transmembrane</keyword>
<protein>
    <submittedName>
        <fullName evidence="3">Tricarboxylate transport membrane protein TctA</fullName>
    </submittedName>
</protein>
<dbReference type="PANTHER" id="PTHR35342">
    <property type="entry name" value="TRICARBOXYLIC TRANSPORT PROTEIN"/>
    <property type="match status" value="1"/>
</dbReference>
<feature type="transmembrane region" description="Helical" evidence="1">
    <location>
        <begin position="411"/>
        <end position="429"/>
    </location>
</feature>